<accession>A0A6J4SUQ0</accession>
<proteinExistence type="predicted"/>
<gene>
    <name evidence="1" type="ORF">AVDCRST_MAG96-2222</name>
</gene>
<sequence>MFQQATAKNIFFLFAAYSFSLPSHIVSLTFATQAYGICRLRPLPFCRYQHFPEKTRSKKIFEYVKRVGRYYEPSVSRISI</sequence>
<dbReference type="EMBL" id="CADCVN010000856">
    <property type="protein sequence ID" value="CAA9506028.1"/>
    <property type="molecule type" value="Genomic_DNA"/>
</dbReference>
<dbReference type="AlphaFoldDB" id="A0A6J4SUQ0"/>
<name>A0A6J4SUQ0_9BACT</name>
<reference evidence="1" key="1">
    <citation type="submission" date="2020-02" db="EMBL/GenBank/DDBJ databases">
        <authorList>
            <person name="Meier V. D."/>
        </authorList>
    </citation>
    <scope>NUCLEOTIDE SEQUENCE</scope>
    <source>
        <strain evidence="1">AVDCRST_MAG96</strain>
    </source>
</reference>
<organism evidence="1">
    <name type="scientific">uncultured Segetibacter sp</name>
    <dbReference type="NCBI Taxonomy" id="481133"/>
    <lineage>
        <taxon>Bacteria</taxon>
        <taxon>Pseudomonadati</taxon>
        <taxon>Bacteroidota</taxon>
        <taxon>Chitinophagia</taxon>
        <taxon>Chitinophagales</taxon>
        <taxon>Chitinophagaceae</taxon>
        <taxon>Segetibacter</taxon>
        <taxon>environmental samples</taxon>
    </lineage>
</organism>
<evidence type="ECO:0000313" key="1">
    <source>
        <dbReference type="EMBL" id="CAA9506028.1"/>
    </source>
</evidence>
<protein>
    <submittedName>
        <fullName evidence="1">Uncharacterized protein</fullName>
    </submittedName>
</protein>